<evidence type="ECO:0000313" key="15">
    <source>
        <dbReference type="Proteomes" id="UP000837801"/>
    </source>
</evidence>
<dbReference type="Proteomes" id="UP000837801">
    <property type="component" value="Unassembled WGS sequence"/>
</dbReference>
<evidence type="ECO:0000259" key="13">
    <source>
        <dbReference type="Pfam" id="PF02676"/>
    </source>
</evidence>
<accession>A0A9P0QQ62</accession>
<dbReference type="EMBL" id="CAKXYY010000007">
    <property type="protein sequence ID" value="CAH2352572.1"/>
    <property type="molecule type" value="Genomic_DNA"/>
</dbReference>
<evidence type="ECO:0000256" key="9">
    <source>
        <dbReference type="ARBA" id="ARBA00049202"/>
    </source>
</evidence>
<dbReference type="FunFam" id="3.30.1960.10:FF:000003">
    <property type="entry name" value="tRNA methyltransferase"/>
    <property type="match status" value="1"/>
</dbReference>
<evidence type="ECO:0000256" key="4">
    <source>
        <dbReference type="ARBA" id="ARBA00022603"/>
    </source>
</evidence>
<evidence type="ECO:0000313" key="14">
    <source>
        <dbReference type="EMBL" id="CAH2352572.1"/>
    </source>
</evidence>
<dbReference type="SUPFAM" id="SSF111278">
    <property type="entry name" value="SSo0622-like"/>
    <property type="match status" value="1"/>
</dbReference>
<evidence type="ECO:0000256" key="6">
    <source>
        <dbReference type="ARBA" id="ARBA00022691"/>
    </source>
</evidence>
<keyword evidence="6" id="KW-0949">S-adenosyl-L-methionine</keyword>
<dbReference type="InterPro" id="IPR003827">
    <property type="entry name" value="tRNA_yW-synthesising"/>
</dbReference>
<feature type="compositionally biased region" description="Basic and acidic residues" evidence="12">
    <location>
        <begin position="227"/>
        <end position="261"/>
    </location>
</feature>
<dbReference type="InterPro" id="IPR036602">
    <property type="entry name" value="tRNA_yW-synthesising-like_sf"/>
</dbReference>
<dbReference type="Pfam" id="PF02676">
    <property type="entry name" value="TYW3"/>
    <property type="match status" value="1"/>
</dbReference>
<dbReference type="GO" id="GO:0008033">
    <property type="term" value="P:tRNA processing"/>
    <property type="evidence" value="ECO:0007669"/>
    <property type="project" value="UniProtKB-KW"/>
</dbReference>
<feature type="region of interest" description="Disordered" evidence="12">
    <location>
        <begin position="221"/>
        <end position="261"/>
    </location>
</feature>
<gene>
    <name evidence="14" type="ORF">CLIB1423_07S02608</name>
</gene>
<keyword evidence="7" id="KW-0819">tRNA processing</keyword>
<evidence type="ECO:0000256" key="3">
    <source>
        <dbReference type="ARBA" id="ARBA00012750"/>
    </source>
</evidence>
<comment type="catalytic activity">
    <reaction evidence="9">
        <text>4-demethyl-7-[(3S)-3-amino-3-carboxypropyl]wyosine(37) in tRNA(Phe) + S-adenosyl-L-methionine = 7-[(3S)-3-amino-3-carboxypropyl]wyosine(37) in tRNA(Phe) + S-adenosyl-L-homocysteine + H(+)</text>
        <dbReference type="Rhea" id="RHEA:36635"/>
        <dbReference type="Rhea" id="RHEA-COMP:10378"/>
        <dbReference type="Rhea" id="RHEA-COMP:10379"/>
        <dbReference type="ChEBI" id="CHEBI:15378"/>
        <dbReference type="ChEBI" id="CHEBI:57856"/>
        <dbReference type="ChEBI" id="CHEBI:59789"/>
        <dbReference type="ChEBI" id="CHEBI:73543"/>
        <dbReference type="ChEBI" id="CHEBI:73550"/>
        <dbReference type="EC" id="2.1.1.282"/>
    </reaction>
</comment>
<evidence type="ECO:0000256" key="8">
    <source>
        <dbReference type="ARBA" id="ARBA00030554"/>
    </source>
</evidence>
<dbReference type="PANTHER" id="PTHR48418:SF1">
    <property type="entry name" value="TRNA WYBUTOSINE-SYNTHESIZING PROTEIN 3"/>
    <property type="match status" value="1"/>
</dbReference>
<reference evidence="14" key="1">
    <citation type="submission" date="2022-03" db="EMBL/GenBank/DDBJ databases">
        <authorList>
            <person name="Legras J.-L."/>
            <person name="Devillers H."/>
            <person name="Grondin C."/>
        </authorList>
    </citation>
    <scope>NUCLEOTIDE SEQUENCE</scope>
    <source>
        <strain evidence="14">CLIB 1423</strain>
    </source>
</reference>
<comment type="similarity">
    <text evidence="2">Belongs to the TYW3 family.</text>
</comment>
<keyword evidence="15" id="KW-1185">Reference proteome</keyword>
<dbReference type="EC" id="2.1.1.282" evidence="3"/>
<comment type="function">
    <text evidence="10">S-adenosyl-L-methionine-dependent methyltransferase that acts as a component of the wybutosine biosynthesis pathway. Wybutosine is a hyper modified guanosine with a tricyclic base found at the 3'-position adjacent to the anticodon of eukaryotic phenylalanine tRNA. Probably methylates N-4 position of wybutosine-86 to produce wybutosine-72.</text>
</comment>
<protein>
    <recommendedName>
        <fullName evidence="11">tRNA wybutosine-synthesizing protein 3</fullName>
        <ecNumber evidence="3">2.1.1.282</ecNumber>
    </recommendedName>
    <alternativeName>
        <fullName evidence="8">tRNA(Phe) 7-((3-amino-3-carboxypropyl)-4-demethylwyosine(37)-N(4))-methyltransferase</fullName>
    </alternativeName>
</protein>
<evidence type="ECO:0000256" key="5">
    <source>
        <dbReference type="ARBA" id="ARBA00022679"/>
    </source>
</evidence>
<dbReference type="PANTHER" id="PTHR48418">
    <property type="entry name" value="TRNA WYBUTOSINE-SYNTHESIZING PROTEIN 3"/>
    <property type="match status" value="1"/>
</dbReference>
<dbReference type="GO" id="GO:0032259">
    <property type="term" value="P:methylation"/>
    <property type="evidence" value="ECO:0007669"/>
    <property type="project" value="UniProtKB-KW"/>
</dbReference>
<keyword evidence="5" id="KW-0808">Transferase</keyword>
<feature type="domain" description="tRNA wybutosine-synthesizing protein" evidence="13">
    <location>
        <begin position="7"/>
        <end position="215"/>
    </location>
</feature>
<dbReference type="Gene3D" id="3.30.1960.10">
    <property type="entry name" value="tRNA wybutosine-synthesizing-like"/>
    <property type="match status" value="1"/>
</dbReference>
<dbReference type="OrthoDB" id="263283at2759"/>
<name>A0A9P0QQ62_9ASCO</name>
<sequence length="279" mass="30931">MQDPFDQKKASILKEIGITDVDTPDASPKGTIDEKCLPIMRIINTDADMVTTSSCSGRVSVFLEGIKNKADLQIGAKGNEGRWIFVTHDSSDLADWYENVQFKYGTPTEVDANTRYILYKFEPLILHVKCRSLESANALYTTAMGCGFRESGIGTNNIVAIRISIKLDIPIGYYNSASDSLVSIVDKNYLKMITKLSLDRFQENERKIKVLEDAIALMKQGGAKSAKKQEESKEERQERKRREGLARREGVRAEKEQKKQEKAAAVAATAVGASAPAQS</sequence>
<evidence type="ECO:0000256" key="12">
    <source>
        <dbReference type="SAM" id="MobiDB-lite"/>
    </source>
</evidence>
<organism evidence="14 15">
    <name type="scientific">[Candida] railenensis</name>
    <dbReference type="NCBI Taxonomy" id="45579"/>
    <lineage>
        <taxon>Eukaryota</taxon>
        <taxon>Fungi</taxon>
        <taxon>Dikarya</taxon>
        <taxon>Ascomycota</taxon>
        <taxon>Saccharomycotina</taxon>
        <taxon>Pichiomycetes</taxon>
        <taxon>Debaryomycetaceae</taxon>
        <taxon>Kurtzmaniella</taxon>
    </lineage>
</organism>
<evidence type="ECO:0000256" key="7">
    <source>
        <dbReference type="ARBA" id="ARBA00022694"/>
    </source>
</evidence>
<evidence type="ECO:0000256" key="2">
    <source>
        <dbReference type="ARBA" id="ARBA00008569"/>
    </source>
</evidence>
<dbReference type="AlphaFoldDB" id="A0A9P0QQ62"/>
<dbReference type="GO" id="GO:0008168">
    <property type="term" value="F:methyltransferase activity"/>
    <property type="evidence" value="ECO:0007669"/>
    <property type="project" value="UniProtKB-KW"/>
</dbReference>
<evidence type="ECO:0000256" key="1">
    <source>
        <dbReference type="ARBA" id="ARBA00004797"/>
    </source>
</evidence>
<comment type="caution">
    <text evidence="14">The sequence shown here is derived from an EMBL/GenBank/DDBJ whole genome shotgun (WGS) entry which is preliminary data.</text>
</comment>
<proteinExistence type="inferred from homology"/>
<evidence type="ECO:0000256" key="11">
    <source>
        <dbReference type="ARBA" id="ARBA00069229"/>
    </source>
</evidence>
<comment type="pathway">
    <text evidence="1">tRNA modification; wybutosine-tRNA(Phe) biosynthesis.</text>
</comment>
<evidence type="ECO:0000256" key="10">
    <source>
        <dbReference type="ARBA" id="ARBA00058049"/>
    </source>
</evidence>
<keyword evidence="4" id="KW-0489">Methyltransferase</keyword>